<dbReference type="Pfam" id="PF00990">
    <property type="entry name" value="GGDEF"/>
    <property type="match status" value="1"/>
</dbReference>
<accession>A0A9D1UBQ8</accession>
<feature type="domain" description="HAMP" evidence="7">
    <location>
        <begin position="214"/>
        <end position="269"/>
    </location>
</feature>
<evidence type="ECO:0000313" key="10">
    <source>
        <dbReference type="Proteomes" id="UP000824265"/>
    </source>
</evidence>
<keyword evidence="5 6" id="KW-0472">Membrane</keyword>
<dbReference type="PROSITE" id="PS50887">
    <property type="entry name" value="GGDEF"/>
    <property type="match status" value="1"/>
</dbReference>
<keyword evidence="4 6" id="KW-1133">Transmembrane helix</keyword>
<dbReference type="SUPFAM" id="SSF55073">
    <property type="entry name" value="Nucleotide cyclase"/>
    <property type="match status" value="1"/>
</dbReference>
<dbReference type="InterPro" id="IPR033463">
    <property type="entry name" value="sCache_3"/>
</dbReference>
<dbReference type="SMART" id="SM00267">
    <property type="entry name" value="GGDEF"/>
    <property type="match status" value="1"/>
</dbReference>
<keyword evidence="2" id="KW-1003">Cell membrane</keyword>
<dbReference type="EMBL" id="DXGH01000018">
    <property type="protein sequence ID" value="HIW80580.1"/>
    <property type="molecule type" value="Genomic_DNA"/>
</dbReference>
<reference evidence="9" key="2">
    <citation type="submission" date="2021-04" db="EMBL/GenBank/DDBJ databases">
        <authorList>
            <person name="Gilroy R."/>
        </authorList>
    </citation>
    <scope>NUCLEOTIDE SEQUENCE</scope>
    <source>
        <strain evidence="9">CHK195-6426</strain>
    </source>
</reference>
<keyword evidence="3 6" id="KW-0812">Transmembrane</keyword>
<proteinExistence type="predicted"/>
<dbReference type="NCBIfam" id="TIGR00254">
    <property type="entry name" value="GGDEF"/>
    <property type="match status" value="1"/>
</dbReference>
<evidence type="ECO:0000259" key="8">
    <source>
        <dbReference type="PROSITE" id="PS50887"/>
    </source>
</evidence>
<dbReference type="InterPro" id="IPR029787">
    <property type="entry name" value="Nucleotide_cyclase"/>
</dbReference>
<feature type="transmembrane region" description="Helical" evidence="6">
    <location>
        <begin position="12"/>
        <end position="32"/>
    </location>
</feature>
<name>A0A9D1UBQ8_9FIRM</name>
<keyword evidence="9" id="KW-0808">Transferase</keyword>
<dbReference type="InterPro" id="IPR003660">
    <property type="entry name" value="HAMP_dom"/>
</dbReference>
<sequence length="426" mass="47840">MKSLNTKSKISYSLLAINTIPLILLGILIMFLSSGWFSNAMYGEIEVELKSVASTIITMLDTAYPGDYELRGETVYDFYKGEHSLSNDTPLIDHIKEETGLEITIFYEDVRILTTLRDLNGQRITNTAASETIRDEVLLAEESHFYDNAMINGTGYFSYYTPLYNSDNTAAGILFVGKPRENVDAAVESAVYPLLAADILCAVIIAAINFIYNKKLAQGLLKIHSFMSEVSAGNLSARLDPSVLRRGDELQEIGYSAIHMQRTLTTMIDQDSLTELLNRRSADRRLRQIIANSVKEHTPFCVAIGDIDFFKRVNDTYGHECGDLVLKNIAACLKRHMAGKGFAARWGGEEFLLVYDHMDVREAYRYLQRLNFEIHDLDSCFDGRTVRITMTFGLVPGDTDDISQLLRNADQKLYDGKAAGRDCIMC</sequence>
<dbReference type="PANTHER" id="PTHR45138">
    <property type="entry name" value="REGULATORY COMPONENTS OF SENSORY TRANSDUCTION SYSTEM"/>
    <property type="match status" value="1"/>
</dbReference>
<comment type="caution">
    <text evidence="9">The sequence shown here is derived from an EMBL/GenBank/DDBJ whole genome shotgun (WGS) entry which is preliminary data.</text>
</comment>
<dbReference type="InterPro" id="IPR050469">
    <property type="entry name" value="Diguanylate_Cyclase"/>
</dbReference>
<evidence type="ECO:0000256" key="3">
    <source>
        <dbReference type="ARBA" id="ARBA00022692"/>
    </source>
</evidence>
<dbReference type="Gene3D" id="3.30.70.270">
    <property type="match status" value="1"/>
</dbReference>
<keyword evidence="9" id="KW-0548">Nucleotidyltransferase</keyword>
<evidence type="ECO:0000256" key="4">
    <source>
        <dbReference type="ARBA" id="ARBA00022989"/>
    </source>
</evidence>
<evidence type="ECO:0000256" key="2">
    <source>
        <dbReference type="ARBA" id="ARBA00022475"/>
    </source>
</evidence>
<dbReference type="EC" id="2.7.7.65" evidence="9"/>
<dbReference type="GO" id="GO:0005886">
    <property type="term" value="C:plasma membrane"/>
    <property type="evidence" value="ECO:0007669"/>
    <property type="project" value="UniProtKB-SubCell"/>
</dbReference>
<reference evidence="9" key="1">
    <citation type="journal article" date="2021" name="PeerJ">
        <title>Extensive microbial diversity within the chicken gut microbiome revealed by metagenomics and culture.</title>
        <authorList>
            <person name="Gilroy R."/>
            <person name="Ravi A."/>
            <person name="Getino M."/>
            <person name="Pursley I."/>
            <person name="Horton D.L."/>
            <person name="Alikhan N.F."/>
            <person name="Baker D."/>
            <person name="Gharbi K."/>
            <person name="Hall N."/>
            <person name="Watson M."/>
            <person name="Adriaenssens E.M."/>
            <person name="Foster-Nyarko E."/>
            <person name="Jarju S."/>
            <person name="Secka A."/>
            <person name="Antonio M."/>
            <person name="Oren A."/>
            <person name="Chaudhuri R.R."/>
            <person name="La Ragione R."/>
            <person name="Hildebrand F."/>
            <person name="Pallen M.J."/>
        </authorList>
    </citation>
    <scope>NUCLEOTIDE SEQUENCE</scope>
    <source>
        <strain evidence="9">CHK195-6426</strain>
    </source>
</reference>
<dbReference type="PANTHER" id="PTHR45138:SF9">
    <property type="entry name" value="DIGUANYLATE CYCLASE DGCM-RELATED"/>
    <property type="match status" value="1"/>
</dbReference>
<dbReference type="GO" id="GO:0007165">
    <property type="term" value="P:signal transduction"/>
    <property type="evidence" value="ECO:0007669"/>
    <property type="project" value="InterPro"/>
</dbReference>
<dbReference type="Gene3D" id="6.10.340.10">
    <property type="match status" value="1"/>
</dbReference>
<gene>
    <name evidence="9" type="ORF">H9742_03475</name>
</gene>
<dbReference type="InterPro" id="IPR029151">
    <property type="entry name" value="Sensor-like_sf"/>
</dbReference>
<organism evidence="9 10">
    <name type="scientific">Candidatus Acetatifactor stercoripullorum</name>
    <dbReference type="NCBI Taxonomy" id="2838414"/>
    <lineage>
        <taxon>Bacteria</taxon>
        <taxon>Bacillati</taxon>
        <taxon>Bacillota</taxon>
        <taxon>Clostridia</taxon>
        <taxon>Lachnospirales</taxon>
        <taxon>Lachnospiraceae</taxon>
        <taxon>Acetatifactor</taxon>
    </lineage>
</organism>
<feature type="transmembrane region" description="Helical" evidence="6">
    <location>
        <begin position="190"/>
        <end position="212"/>
    </location>
</feature>
<dbReference type="Pfam" id="PF17202">
    <property type="entry name" value="sCache_3_3"/>
    <property type="match status" value="1"/>
</dbReference>
<dbReference type="GO" id="GO:0052621">
    <property type="term" value="F:diguanylate cyclase activity"/>
    <property type="evidence" value="ECO:0007669"/>
    <property type="project" value="UniProtKB-EC"/>
</dbReference>
<comment type="subcellular location">
    <subcellularLocation>
        <location evidence="1">Cell membrane</location>
        <topology evidence="1">Multi-pass membrane protein</topology>
    </subcellularLocation>
</comment>
<dbReference type="InterPro" id="IPR043128">
    <property type="entry name" value="Rev_trsase/Diguanyl_cyclase"/>
</dbReference>
<dbReference type="AlphaFoldDB" id="A0A9D1UBQ8"/>
<dbReference type="CDD" id="cd01949">
    <property type="entry name" value="GGDEF"/>
    <property type="match status" value="1"/>
</dbReference>
<evidence type="ECO:0000259" key="7">
    <source>
        <dbReference type="PROSITE" id="PS50885"/>
    </source>
</evidence>
<evidence type="ECO:0000313" key="9">
    <source>
        <dbReference type="EMBL" id="HIW80580.1"/>
    </source>
</evidence>
<evidence type="ECO:0000256" key="6">
    <source>
        <dbReference type="SAM" id="Phobius"/>
    </source>
</evidence>
<dbReference type="PROSITE" id="PS50885">
    <property type="entry name" value="HAMP"/>
    <property type="match status" value="1"/>
</dbReference>
<evidence type="ECO:0000256" key="1">
    <source>
        <dbReference type="ARBA" id="ARBA00004651"/>
    </source>
</evidence>
<dbReference type="Proteomes" id="UP000824265">
    <property type="component" value="Unassembled WGS sequence"/>
</dbReference>
<dbReference type="InterPro" id="IPR000160">
    <property type="entry name" value="GGDEF_dom"/>
</dbReference>
<protein>
    <submittedName>
        <fullName evidence="9">Diguanylate cyclase</fullName>
        <ecNumber evidence="9">2.7.7.65</ecNumber>
    </submittedName>
</protein>
<feature type="domain" description="GGDEF" evidence="8">
    <location>
        <begin position="298"/>
        <end position="426"/>
    </location>
</feature>
<evidence type="ECO:0000256" key="5">
    <source>
        <dbReference type="ARBA" id="ARBA00023136"/>
    </source>
</evidence>
<dbReference type="SUPFAM" id="SSF103190">
    <property type="entry name" value="Sensory domain-like"/>
    <property type="match status" value="1"/>
</dbReference>
<dbReference type="FunFam" id="3.30.70.270:FF:000001">
    <property type="entry name" value="Diguanylate cyclase domain protein"/>
    <property type="match status" value="1"/>
</dbReference>